<dbReference type="Proteomes" id="UP000261284">
    <property type="component" value="Unassembled WGS sequence"/>
</dbReference>
<comment type="caution">
    <text evidence="1">The sequence shown here is derived from an EMBL/GenBank/DDBJ whole genome shotgun (WGS) entry which is preliminary data.</text>
</comment>
<name>A0A3E1NNP1_9BACT</name>
<evidence type="ECO:0000313" key="2">
    <source>
        <dbReference type="Proteomes" id="UP000261284"/>
    </source>
</evidence>
<gene>
    <name evidence="1" type="ORF">DXN05_00195</name>
</gene>
<evidence type="ECO:0000313" key="1">
    <source>
        <dbReference type="EMBL" id="RFM29444.1"/>
    </source>
</evidence>
<organism evidence="1 2">
    <name type="scientific">Deminuibacter soli</name>
    <dbReference type="NCBI Taxonomy" id="2291815"/>
    <lineage>
        <taxon>Bacteria</taxon>
        <taxon>Pseudomonadati</taxon>
        <taxon>Bacteroidota</taxon>
        <taxon>Chitinophagia</taxon>
        <taxon>Chitinophagales</taxon>
        <taxon>Chitinophagaceae</taxon>
        <taxon>Deminuibacter</taxon>
    </lineage>
</organism>
<keyword evidence="2" id="KW-1185">Reference proteome</keyword>
<protein>
    <submittedName>
        <fullName evidence="1">Uncharacterized protein</fullName>
    </submittedName>
</protein>
<accession>A0A3E1NNP1</accession>
<dbReference type="EMBL" id="QTJU01000001">
    <property type="protein sequence ID" value="RFM29444.1"/>
    <property type="molecule type" value="Genomic_DNA"/>
</dbReference>
<proteinExistence type="predicted"/>
<sequence>MIVRKLKDEKVQLHFVNSVLKQQILPVSGAYCRLRENKGYLNPAQAVACELFVCSQRHSMPCHTRA</sequence>
<dbReference type="AlphaFoldDB" id="A0A3E1NNP1"/>
<reference evidence="1 2" key="1">
    <citation type="submission" date="2018-08" db="EMBL/GenBank/DDBJ databases">
        <title>Chitinophagaceae sp. K23C18032701, a novel bacterium isolated from forest soil.</title>
        <authorList>
            <person name="Wang C."/>
        </authorList>
    </citation>
    <scope>NUCLEOTIDE SEQUENCE [LARGE SCALE GENOMIC DNA]</scope>
    <source>
        <strain evidence="1 2">K23C18032701</strain>
    </source>
</reference>